<reference evidence="6" key="3">
    <citation type="submission" date="2018-08" db="UniProtKB">
        <authorList>
            <consortium name="EnsemblPlants"/>
        </authorList>
    </citation>
    <scope>IDENTIFICATION</scope>
    <source>
        <strain evidence="6">Yugu1</strain>
    </source>
</reference>
<dbReference type="HOGENOM" id="CLU_014546_6_2_1"/>
<organism evidence="6 7">
    <name type="scientific">Setaria italica</name>
    <name type="common">Foxtail millet</name>
    <name type="synonym">Panicum italicum</name>
    <dbReference type="NCBI Taxonomy" id="4555"/>
    <lineage>
        <taxon>Eukaryota</taxon>
        <taxon>Viridiplantae</taxon>
        <taxon>Streptophyta</taxon>
        <taxon>Embryophyta</taxon>
        <taxon>Tracheophyta</taxon>
        <taxon>Spermatophyta</taxon>
        <taxon>Magnoliopsida</taxon>
        <taxon>Liliopsida</taxon>
        <taxon>Poales</taxon>
        <taxon>Poaceae</taxon>
        <taxon>PACMAD clade</taxon>
        <taxon>Panicoideae</taxon>
        <taxon>Panicodae</taxon>
        <taxon>Paniceae</taxon>
        <taxon>Cenchrinae</taxon>
        <taxon>Setaria</taxon>
    </lineage>
</organism>
<evidence type="ECO:0000256" key="4">
    <source>
        <dbReference type="SAM" id="MobiDB-lite"/>
    </source>
</evidence>
<dbReference type="Gene3D" id="3.30.559.10">
    <property type="entry name" value="Chloramphenicol acetyltransferase-like domain"/>
    <property type="match status" value="2"/>
</dbReference>
<dbReference type="Pfam" id="PF02458">
    <property type="entry name" value="Transferase"/>
    <property type="match status" value="1"/>
</dbReference>
<dbReference type="InterPro" id="IPR023213">
    <property type="entry name" value="CAT-like_dom_sf"/>
</dbReference>
<reference evidence="5" key="2">
    <citation type="submission" date="2015-07" db="EMBL/GenBank/DDBJ databases">
        <authorList>
            <person name="Noorani M."/>
        </authorList>
    </citation>
    <scope>NUCLEOTIDE SEQUENCE</scope>
    <source>
        <strain evidence="5">Yugu1</strain>
    </source>
</reference>
<dbReference type="GO" id="GO:0016747">
    <property type="term" value="F:acyltransferase activity, transferring groups other than amino-acyl groups"/>
    <property type="evidence" value="ECO:0000318"/>
    <property type="project" value="GO_Central"/>
</dbReference>
<dbReference type="PANTHER" id="PTHR31642:SF184">
    <property type="entry name" value="SPERMIDINE HYDROXYCINNAMOYL TRANSFERASE"/>
    <property type="match status" value="1"/>
</dbReference>
<dbReference type="PANTHER" id="PTHR31642">
    <property type="entry name" value="TRICHOTHECENE 3-O-ACETYLTRANSFERASE"/>
    <property type="match status" value="1"/>
</dbReference>
<evidence type="ECO:0000313" key="7">
    <source>
        <dbReference type="Proteomes" id="UP000004995"/>
    </source>
</evidence>
<dbReference type="eggNOG" id="ENOG502QTU2">
    <property type="taxonomic scope" value="Eukaryota"/>
</dbReference>
<dbReference type="Proteomes" id="UP000004995">
    <property type="component" value="Unassembled WGS sequence"/>
</dbReference>
<evidence type="ECO:0000313" key="6">
    <source>
        <dbReference type="EnsemblPlants" id="KQK95341"/>
    </source>
</evidence>
<dbReference type="OMA" id="AVGYSMH"/>
<dbReference type="Gramene" id="KQK95341">
    <property type="protein sequence ID" value="KQK95341"/>
    <property type="gene ID" value="SETIT_026328mg"/>
</dbReference>
<name>K3ZIC6_SETIT</name>
<protein>
    <submittedName>
        <fullName evidence="5 6">Uncharacterized protein</fullName>
    </submittedName>
</protein>
<evidence type="ECO:0000256" key="3">
    <source>
        <dbReference type="ARBA" id="ARBA00023315"/>
    </source>
</evidence>
<sequence>MKITVHSSKSVKPASSSGSGSGSGSGTPAGSSKSKLIPLTVFDEANHDEYVPGIFAFHPPAPPVDALEAGLAKMLAEYRHWAGRIVTVDATSGKRAILLNDAGVRLVEATADVALTDVTPLEPTPEALRLQPSSDDDGAEGELMLLQVTRFRCGSFAVGYSMHHSVADGYATCTSLLAWGQAVRGAAAFDPAPVHDRASLFVPRDPPLVEFEHRGAEFKPRAEKKKALDVVDVVGDGNEVVMQTVRFSREFVARLKSEASAGRRRPYSAAQCVAAHLWRCVTAARGLGAHEVTKLHIAVNGRFRMTDPPVPKGYTGNAVLWARPATTARDLLHSPLRRAAQLISKAVSGVDGRYFHSFVDFASSGAVEREGLVRTAVSSELVARTNIEVDSVLGIPFYDLDFGTGKPFLFMPTYSTPQPVEGAAFLVPEADGGGGVVAYVPLYRRAVDAFASCCYSLPPPVVVDARL</sequence>
<evidence type="ECO:0000256" key="1">
    <source>
        <dbReference type="ARBA" id="ARBA00009861"/>
    </source>
</evidence>
<evidence type="ECO:0000256" key="2">
    <source>
        <dbReference type="ARBA" id="ARBA00022679"/>
    </source>
</evidence>
<dbReference type="GeneID" id="101783732"/>
<dbReference type="AlphaFoldDB" id="K3ZIC6"/>
<dbReference type="EnsemblPlants" id="KQK95341">
    <property type="protein sequence ID" value="KQK95341"/>
    <property type="gene ID" value="SETIT_026328mg"/>
</dbReference>
<dbReference type="OrthoDB" id="1862401at2759"/>
<keyword evidence="7" id="KW-1185">Reference proteome</keyword>
<dbReference type="InterPro" id="IPR050317">
    <property type="entry name" value="Plant_Fungal_Acyltransferase"/>
</dbReference>
<keyword evidence="2" id="KW-0808">Transferase</keyword>
<dbReference type="RefSeq" id="XP_004979693.1">
    <property type="nucleotide sequence ID" value="XM_004979636.3"/>
</dbReference>
<keyword evidence="3" id="KW-0012">Acyltransferase</keyword>
<reference evidence="5 7" key="1">
    <citation type="journal article" date="2012" name="Nat. Biotechnol.">
        <title>Reference genome sequence of the model plant Setaria.</title>
        <authorList>
            <person name="Bennetzen J.L."/>
            <person name="Schmutz J."/>
            <person name="Wang H."/>
            <person name="Percifield R."/>
            <person name="Hawkins J."/>
            <person name="Pontaroli A.C."/>
            <person name="Estep M."/>
            <person name="Feng L."/>
            <person name="Vaughn J.N."/>
            <person name="Grimwood J."/>
            <person name="Jenkins J."/>
            <person name="Barry K."/>
            <person name="Lindquist E."/>
            <person name="Hellsten U."/>
            <person name="Deshpande S."/>
            <person name="Wang X."/>
            <person name="Wu X."/>
            <person name="Mitros T."/>
            <person name="Triplett J."/>
            <person name="Yang X."/>
            <person name="Ye C.Y."/>
            <person name="Mauro-Herrera M."/>
            <person name="Wang L."/>
            <person name="Li P."/>
            <person name="Sharma M."/>
            <person name="Sharma R."/>
            <person name="Ronald P.C."/>
            <person name="Panaud O."/>
            <person name="Kellogg E.A."/>
            <person name="Brutnell T.P."/>
            <person name="Doust A.N."/>
            <person name="Tuskan G.A."/>
            <person name="Rokhsar D."/>
            <person name="Devos K.M."/>
        </authorList>
    </citation>
    <scope>NUCLEOTIDE SEQUENCE [LARGE SCALE GENOMIC DNA]</scope>
    <source>
        <strain evidence="7">cv. Yugu1</strain>
        <strain evidence="5">Yugu1</strain>
    </source>
</reference>
<dbReference type="KEGG" id="sita:101783732"/>
<dbReference type="FunFam" id="3.30.559.10:FF:000008">
    <property type="entry name" value="Tryptamine hydroxycinnamoyl transferase"/>
    <property type="match status" value="1"/>
</dbReference>
<dbReference type="EMBL" id="AGNK02005141">
    <property type="status" value="NOT_ANNOTATED_CDS"/>
    <property type="molecule type" value="Genomic_DNA"/>
</dbReference>
<evidence type="ECO:0000313" key="5">
    <source>
        <dbReference type="EMBL" id="RCV39011.1"/>
    </source>
</evidence>
<dbReference type="EMBL" id="CM003535">
    <property type="protein sequence ID" value="RCV39011.1"/>
    <property type="molecule type" value="Genomic_DNA"/>
</dbReference>
<comment type="similarity">
    <text evidence="1">Belongs to the plant acyltransferase family.</text>
</comment>
<accession>K3ZIC6</accession>
<feature type="region of interest" description="Disordered" evidence="4">
    <location>
        <begin position="1"/>
        <end position="33"/>
    </location>
</feature>
<feature type="compositionally biased region" description="Low complexity" evidence="4">
    <location>
        <begin position="7"/>
        <end position="18"/>
    </location>
</feature>
<gene>
    <name evidence="6" type="primary">LOC101783732</name>
    <name evidence="5" type="ORF">SETIT_8G188300v2</name>
</gene>
<proteinExistence type="inferred from homology"/>